<dbReference type="Proteomes" id="UP000029228">
    <property type="component" value="Unassembled WGS sequence"/>
</dbReference>
<dbReference type="GO" id="GO:0050355">
    <property type="term" value="F:inorganic triphosphate phosphatase activity"/>
    <property type="evidence" value="ECO:0007669"/>
    <property type="project" value="InterPro"/>
</dbReference>
<dbReference type="SMART" id="SM00880">
    <property type="entry name" value="CHAD"/>
    <property type="match status" value="1"/>
</dbReference>
<dbReference type="InterPro" id="IPR023577">
    <property type="entry name" value="CYTH_domain"/>
</dbReference>
<dbReference type="AlphaFoldDB" id="A0A090S3M2"/>
<dbReference type="Pfam" id="PF05235">
    <property type="entry name" value="CHAD"/>
    <property type="match status" value="1"/>
</dbReference>
<dbReference type="InterPro" id="IPR038186">
    <property type="entry name" value="CHAD_dom_sf"/>
</dbReference>
<dbReference type="Pfam" id="PF01928">
    <property type="entry name" value="CYTH"/>
    <property type="match status" value="1"/>
</dbReference>
<keyword evidence="3" id="KW-0456">Lyase</keyword>
<dbReference type="PANTHER" id="PTHR39569">
    <property type="entry name" value="INORGANIC TRIPHOSPHATASE"/>
    <property type="match status" value="1"/>
</dbReference>
<dbReference type="PROSITE" id="PS51707">
    <property type="entry name" value="CYTH"/>
    <property type="match status" value="1"/>
</dbReference>
<proteinExistence type="predicted"/>
<dbReference type="InterPro" id="IPR039013">
    <property type="entry name" value="YgiF"/>
</dbReference>
<dbReference type="InterPro" id="IPR007899">
    <property type="entry name" value="CHAD_dom"/>
</dbReference>
<evidence type="ECO:0000313" key="4">
    <source>
        <dbReference type="Proteomes" id="UP000029228"/>
    </source>
</evidence>
<reference evidence="3 4" key="2">
    <citation type="submission" date="2014-09" db="EMBL/GenBank/DDBJ databases">
        <authorList>
            <consortium name="NBRP consortium"/>
            <person name="Sawabe T."/>
            <person name="Meirelles P."/>
            <person name="Nakanishi M."/>
            <person name="Sayaka M."/>
            <person name="Hattori M."/>
            <person name="Ohkuma M."/>
        </authorList>
    </citation>
    <scope>NUCLEOTIDE SEQUENCE [LARGE SCALE GENOMIC DNA]</scope>
    <source>
        <strain evidence="4">JCM19235</strain>
    </source>
</reference>
<dbReference type="STRING" id="990268.JCM19235_4875"/>
<gene>
    <name evidence="3" type="ORF">JCM19235_4875</name>
</gene>
<dbReference type="GO" id="GO:0004016">
    <property type="term" value="F:adenylate cyclase activity"/>
    <property type="evidence" value="ECO:0007669"/>
    <property type="project" value="UniProtKB-EC"/>
</dbReference>
<dbReference type="PROSITE" id="PS51708">
    <property type="entry name" value="CHAD"/>
    <property type="match status" value="1"/>
</dbReference>
<sequence length="373" mass="43438">MTDGSQVEVAFDQGVVSSGDRTYPICEVELELKSGQTDALFTLARELCVSGGIRLGNLSKAARGYRLAANYDGDPVKTMDLVDTVVSDSVESCFVHSLEHALAHWHYHEQIYVEHESIEALQEIGHALSFIRQILTVYGGIVPRRASAILRQELKWLEQELQWLKSYDHFETLLEDKGHILRKLDARKFLVAELKEMEQELPEREEMLKLIHSGRYAGLLLDLSRWILSRGWQPFLDDKAREKMSQDIKPFSVKQLARTWAELIEAFPPEKLLSRQEYIDQQYRLMRNLYTGVGFASLYSMEERNNFRLPWADLLQGIDDLQMLELLEKLVDKLEGEEREQLERWLRRQESSILHAMEQTRQISIEAEPYWQN</sequence>
<keyword evidence="4" id="KW-1185">Reference proteome</keyword>
<evidence type="ECO:0000259" key="1">
    <source>
        <dbReference type="PROSITE" id="PS51707"/>
    </source>
</evidence>
<dbReference type="SUPFAM" id="SSF55154">
    <property type="entry name" value="CYTH-like phosphatases"/>
    <property type="match status" value="1"/>
</dbReference>
<protein>
    <submittedName>
        <fullName evidence="3">Adenylate cyclase</fullName>
        <ecNumber evidence="3">4.6.1.1</ecNumber>
    </submittedName>
</protein>
<dbReference type="EC" id="4.6.1.1" evidence="3"/>
<dbReference type="Gene3D" id="1.40.20.10">
    <property type="entry name" value="CHAD domain"/>
    <property type="match status" value="1"/>
</dbReference>
<dbReference type="EMBL" id="BBMR01000008">
    <property type="protein sequence ID" value="GAL21393.1"/>
    <property type="molecule type" value="Genomic_DNA"/>
</dbReference>
<name>A0A090S3M2_9VIBR</name>
<dbReference type="InterPro" id="IPR033469">
    <property type="entry name" value="CYTH-like_dom_sf"/>
</dbReference>
<comment type="caution">
    <text evidence="3">The sequence shown here is derived from an EMBL/GenBank/DDBJ whole genome shotgun (WGS) entry which is preliminary data.</text>
</comment>
<feature type="domain" description="CHAD" evidence="2">
    <location>
        <begin position="87"/>
        <end position="351"/>
    </location>
</feature>
<dbReference type="PANTHER" id="PTHR39569:SF1">
    <property type="entry name" value="INORGANIC TRIPHOSPHATASE"/>
    <property type="match status" value="1"/>
</dbReference>
<evidence type="ECO:0000313" key="3">
    <source>
        <dbReference type="EMBL" id="GAL21393.1"/>
    </source>
</evidence>
<reference evidence="3 4" key="1">
    <citation type="submission" date="2014-09" db="EMBL/GenBank/DDBJ databases">
        <title>Vibrio maritimus JCM 19235. (C45) whole genome shotgun sequence.</title>
        <authorList>
            <person name="Sawabe T."/>
            <person name="Meirelles P."/>
            <person name="Nakanishi M."/>
            <person name="Sayaka M."/>
            <person name="Hattori M."/>
            <person name="Ohkuma M."/>
        </authorList>
    </citation>
    <scope>NUCLEOTIDE SEQUENCE [LARGE SCALE GENOMIC DNA]</scope>
    <source>
        <strain evidence="4">JCM19235</strain>
    </source>
</reference>
<evidence type="ECO:0000259" key="2">
    <source>
        <dbReference type="PROSITE" id="PS51708"/>
    </source>
</evidence>
<dbReference type="GO" id="GO:0046872">
    <property type="term" value="F:metal ion binding"/>
    <property type="evidence" value="ECO:0007669"/>
    <property type="project" value="TreeGrafter"/>
</dbReference>
<organism evidence="3 4">
    <name type="scientific">Vibrio maritimus</name>
    <dbReference type="NCBI Taxonomy" id="990268"/>
    <lineage>
        <taxon>Bacteria</taxon>
        <taxon>Pseudomonadati</taxon>
        <taxon>Pseudomonadota</taxon>
        <taxon>Gammaproteobacteria</taxon>
        <taxon>Vibrionales</taxon>
        <taxon>Vibrionaceae</taxon>
        <taxon>Vibrio</taxon>
    </lineage>
</organism>
<feature type="domain" description="CYTH" evidence="1">
    <location>
        <begin position="1"/>
        <end position="71"/>
    </location>
</feature>
<accession>A0A090S3M2</accession>